<dbReference type="InterPro" id="IPR025110">
    <property type="entry name" value="AMP-bd_C"/>
</dbReference>
<dbReference type="Pfam" id="PF00501">
    <property type="entry name" value="AMP-binding"/>
    <property type="match status" value="1"/>
</dbReference>
<accession>A0ABP3I3I4</accession>
<dbReference type="InterPro" id="IPR045851">
    <property type="entry name" value="AMP-bd_C_sf"/>
</dbReference>
<comment type="caution">
    <text evidence="3">The sequence shown here is derived from an EMBL/GenBank/DDBJ whole genome shotgun (WGS) entry which is preliminary data.</text>
</comment>
<dbReference type="PANTHER" id="PTHR43767:SF7">
    <property type="entry name" value="MEDIUM_LONG-CHAIN-FATTY-ACID--COA LIGASE FADD8"/>
    <property type="match status" value="1"/>
</dbReference>
<feature type="domain" description="AMP-dependent synthetase/ligase" evidence="1">
    <location>
        <begin position="16"/>
        <end position="377"/>
    </location>
</feature>
<dbReference type="InterPro" id="IPR050237">
    <property type="entry name" value="ATP-dep_AMP-bd_enzyme"/>
</dbReference>
<evidence type="ECO:0000259" key="1">
    <source>
        <dbReference type="Pfam" id="PF00501"/>
    </source>
</evidence>
<sequence>MLTYSVGSLIERCGLAHGSDVAVVSGDRRITYHEQVARIRQTGRALLELGLRKGDRVVLLMGDRPELLDVHYGILWAGLAIVPMNAKAGAADLAFVVNDCGARAVVHEAASADRVHVARAGTSLEFALCVDAEGVLDGGAHLGRLAAKQPDSPGLPEVHPGDRYGILYTGGANGRPKGAEHSHGTFLSAVFGGMAELGLQEQARFAHVAPLTHVGGMFVLPTWLQGGTNVLLGRFDADRLARTIAAERITTTMMVPTMLYALLDSLENGRQGVESLSTVIYGVSPMRRDRLMQAMDTFGPVLMQMNGQVEAPNQVTVLRKSDHRRAMESGEVGPLSSLGRPVPLADTRLVDDTLCDVPVGEPGELVVRGPHVMRGYWNRPEETADSLRDGWLFTGDVVRVDEGGFLNFVERKRDLIISGGFHVYAREVEAVLSAHPAVREAAVIGVPDDRWGEAVKAVVVPEPEISVSDAELIAWVKERKGSVLAPKTVVLVEKIPLDPKGKHDKSVLRALYRDNRSA</sequence>
<dbReference type="GO" id="GO:0016874">
    <property type="term" value="F:ligase activity"/>
    <property type="evidence" value="ECO:0007669"/>
    <property type="project" value="UniProtKB-KW"/>
</dbReference>
<dbReference type="SUPFAM" id="SSF56801">
    <property type="entry name" value="Acetyl-CoA synthetase-like"/>
    <property type="match status" value="1"/>
</dbReference>
<name>A0ABP3I3I4_9ACTN</name>
<evidence type="ECO:0000313" key="3">
    <source>
        <dbReference type="EMBL" id="GAA0389337.1"/>
    </source>
</evidence>
<dbReference type="InterPro" id="IPR042099">
    <property type="entry name" value="ANL_N_sf"/>
</dbReference>
<organism evidence="3 4">
    <name type="scientific">Streptomyces luteireticuli</name>
    <dbReference type="NCBI Taxonomy" id="173858"/>
    <lineage>
        <taxon>Bacteria</taxon>
        <taxon>Bacillati</taxon>
        <taxon>Actinomycetota</taxon>
        <taxon>Actinomycetes</taxon>
        <taxon>Kitasatosporales</taxon>
        <taxon>Streptomycetaceae</taxon>
        <taxon>Streptomyces</taxon>
    </lineage>
</organism>
<reference evidence="4" key="1">
    <citation type="journal article" date="2019" name="Int. J. Syst. Evol. Microbiol.">
        <title>The Global Catalogue of Microorganisms (GCM) 10K type strain sequencing project: providing services to taxonomists for standard genome sequencing and annotation.</title>
        <authorList>
            <consortium name="The Broad Institute Genomics Platform"/>
            <consortium name="The Broad Institute Genome Sequencing Center for Infectious Disease"/>
            <person name="Wu L."/>
            <person name="Ma J."/>
        </authorList>
    </citation>
    <scope>NUCLEOTIDE SEQUENCE [LARGE SCALE GENOMIC DNA]</scope>
    <source>
        <strain evidence="4">JCM 4788</strain>
    </source>
</reference>
<dbReference type="Pfam" id="PF13193">
    <property type="entry name" value="AMP-binding_C"/>
    <property type="match status" value="1"/>
</dbReference>
<dbReference type="InterPro" id="IPR000873">
    <property type="entry name" value="AMP-dep_synth/lig_dom"/>
</dbReference>
<proteinExistence type="predicted"/>
<dbReference type="PANTHER" id="PTHR43767">
    <property type="entry name" value="LONG-CHAIN-FATTY-ACID--COA LIGASE"/>
    <property type="match status" value="1"/>
</dbReference>
<dbReference type="Gene3D" id="3.30.300.30">
    <property type="match status" value="1"/>
</dbReference>
<keyword evidence="4" id="KW-1185">Reference proteome</keyword>
<dbReference type="RefSeq" id="WP_344019756.1">
    <property type="nucleotide sequence ID" value="NZ_BAAABX010000007.1"/>
</dbReference>
<keyword evidence="3" id="KW-0436">Ligase</keyword>
<feature type="domain" description="AMP-binding enzyme C-terminal" evidence="2">
    <location>
        <begin position="427"/>
        <end position="502"/>
    </location>
</feature>
<gene>
    <name evidence="3" type="ORF">GCM10010357_07550</name>
</gene>
<evidence type="ECO:0000259" key="2">
    <source>
        <dbReference type="Pfam" id="PF13193"/>
    </source>
</evidence>
<dbReference type="Proteomes" id="UP001500879">
    <property type="component" value="Unassembled WGS sequence"/>
</dbReference>
<dbReference type="Gene3D" id="3.40.50.12780">
    <property type="entry name" value="N-terminal domain of ligase-like"/>
    <property type="match status" value="1"/>
</dbReference>
<evidence type="ECO:0000313" key="4">
    <source>
        <dbReference type="Proteomes" id="UP001500879"/>
    </source>
</evidence>
<protein>
    <submittedName>
        <fullName evidence="3">Long-chain fatty acid--CoA ligase</fullName>
    </submittedName>
</protein>
<dbReference type="EMBL" id="BAAABX010000007">
    <property type="protein sequence ID" value="GAA0389337.1"/>
    <property type="molecule type" value="Genomic_DNA"/>
</dbReference>